<protein>
    <submittedName>
        <fullName evidence="6">ABC transporter permease</fullName>
    </submittedName>
</protein>
<accession>A0A0R3CSJ7</accession>
<dbReference type="GO" id="GO:0006865">
    <property type="term" value="P:amino acid transport"/>
    <property type="evidence" value="ECO:0007669"/>
    <property type="project" value="UniProtKB-KW"/>
</dbReference>
<feature type="domain" description="Leucine-binding protein" evidence="5">
    <location>
        <begin position="30"/>
        <end position="370"/>
    </location>
</feature>
<keyword evidence="3" id="KW-0029">Amino-acid transport</keyword>
<dbReference type="Proteomes" id="UP000051936">
    <property type="component" value="Unassembled WGS sequence"/>
</dbReference>
<dbReference type="OrthoDB" id="5794591at2"/>
<sequence>MKTRSIASLLLTTALTFAAAGEASAQDKAVKIGALSDQSGLYADLGGPGSTLAAQMAVEDSGLAAKGWKIDVISGDHQNKPDIGTAIARQWFDVDKVDVIVDVPNSGVALAVNNVVKEKNGVYINSGAATSDLTNAQCSPNTVHWTYDTYMLAHTTGQALVKAGGDTWFFLTADYAFGAALERDTTAVVTANGGKVVGGVKHPLNTPDFSSFLLQAQASKAKIIGLANAGGDTTNTIKQAAEFGIGKGGQKLAALLLFLTDVKALGLETAQGLNFTETFYWDMDDKARAFSKRFAAKMKNSAPPTMVQAGVYAGVRHYLKALEALGGNPHDGVKVVEKMKSMPTEDDLFGKGEIQPNGRTIHNAYLFEVKKPSESKGPWDFYKLVGTVPGDQAFTPLSESKCALLKK</sequence>
<evidence type="ECO:0000313" key="7">
    <source>
        <dbReference type="Proteomes" id="UP000051936"/>
    </source>
</evidence>
<evidence type="ECO:0000256" key="4">
    <source>
        <dbReference type="SAM" id="SignalP"/>
    </source>
</evidence>
<keyword evidence="2 4" id="KW-0732">Signal</keyword>
<evidence type="ECO:0000259" key="5">
    <source>
        <dbReference type="Pfam" id="PF13458"/>
    </source>
</evidence>
<dbReference type="Pfam" id="PF13458">
    <property type="entry name" value="Peripla_BP_6"/>
    <property type="match status" value="1"/>
</dbReference>
<proteinExistence type="inferred from homology"/>
<dbReference type="EMBL" id="LJYG01000112">
    <property type="protein sequence ID" value="KRQ00720.1"/>
    <property type="molecule type" value="Genomic_DNA"/>
</dbReference>
<dbReference type="InterPro" id="IPR028081">
    <property type="entry name" value="Leu-bd"/>
</dbReference>
<gene>
    <name evidence="6" type="ORF">AOQ71_37445</name>
</gene>
<dbReference type="RefSeq" id="WP_057758043.1">
    <property type="nucleotide sequence ID" value="NZ_LJYG01000112.1"/>
</dbReference>
<dbReference type="PANTHER" id="PTHR30483">
    <property type="entry name" value="LEUCINE-SPECIFIC-BINDING PROTEIN"/>
    <property type="match status" value="1"/>
</dbReference>
<dbReference type="SUPFAM" id="SSF53822">
    <property type="entry name" value="Periplasmic binding protein-like I"/>
    <property type="match status" value="1"/>
</dbReference>
<comment type="similarity">
    <text evidence="1">Belongs to the leucine-binding protein family.</text>
</comment>
<evidence type="ECO:0000256" key="1">
    <source>
        <dbReference type="ARBA" id="ARBA00010062"/>
    </source>
</evidence>
<evidence type="ECO:0000313" key="6">
    <source>
        <dbReference type="EMBL" id="KRQ00720.1"/>
    </source>
</evidence>
<organism evidence="6 7">
    <name type="scientific">Bradyrhizobium manausense</name>
    <dbReference type="NCBI Taxonomy" id="989370"/>
    <lineage>
        <taxon>Bacteria</taxon>
        <taxon>Pseudomonadati</taxon>
        <taxon>Pseudomonadota</taxon>
        <taxon>Alphaproteobacteria</taxon>
        <taxon>Hyphomicrobiales</taxon>
        <taxon>Nitrobacteraceae</taxon>
        <taxon>Bradyrhizobium</taxon>
    </lineage>
</organism>
<dbReference type="AlphaFoldDB" id="A0A0R3CSJ7"/>
<dbReference type="PANTHER" id="PTHR30483:SF6">
    <property type="entry name" value="PERIPLASMIC BINDING PROTEIN OF ABC TRANSPORTER FOR NATURAL AMINO ACIDS"/>
    <property type="match status" value="1"/>
</dbReference>
<feature type="signal peptide" evidence="4">
    <location>
        <begin position="1"/>
        <end position="25"/>
    </location>
</feature>
<keyword evidence="7" id="KW-1185">Reference proteome</keyword>
<name>A0A0R3CSJ7_9BRAD</name>
<evidence type="ECO:0000256" key="3">
    <source>
        <dbReference type="ARBA" id="ARBA00022970"/>
    </source>
</evidence>
<comment type="caution">
    <text evidence="6">The sequence shown here is derived from an EMBL/GenBank/DDBJ whole genome shotgun (WGS) entry which is preliminary data.</text>
</comment>
<feature type="chain" id="PRO_5006434684" evidence="4">
    <location>
        <begin position="26"/>
        <end position="407"/>
    </location>
</feature>
<dbReference type="Gene3D" id="3.40.50.2300">
    <property type="match status" value="2"/>
</dbReference>
<dbReference type="InterPro" id="IPR051010">
    <property type="entry name" value="BCAA_transport"/>
</dbReference>
<keyword evidence="3" id="KW-0813">Transport</keyword>
<evidence type="ECO:0000256" key="2">
    <source>
        <dbReference type="ARBA" id="ARBA00022729"/>
    </source>
</evidence>
<dbReference type="STRING" id="989370.AOQ71_37445"/>
<dbReference type="InterPro" id="IPR028082">
    <property type="entry name" value="Peripla_BP_I"/>
</dbReference>
<dbReference type="CDD" id="cd06327">
    <property type="entry name" value="PBP1_SBP-like"/>
    <property type="match status" value="1"/>
</dbReference>
<reference evidence="6 7" key="1">
    <citation type="submission" date="2015-09" db="EMBL/GenBank/DDBJ databases">
        <title>Draft Genome Sequence of Bradyrhizobium manausense Strain BR 3351T, a Novel Symbiotic Nitrogen-Fixing Alphaproteobacterium Isolated from Brazilian Amazon Rain Forest.</title>
        <authorList>
            <person name="De Araujo J.L."/>
            <person name="Zilli J.E."/>
        </authorList>
    </citation>
    <scope>NUCLEOTIDE SEQUENCE [LARGE SCALE GENOMIC DNA]</scope>
    <source>
        <strain evidence="6 7">BR3351</strain>
    </source>
</reference>